<keyword evidence="1" id="KW-1133">Transmembrane helix</keyword>
<dbReference type="Proteomes" id="UP000050421">
    <property type="component" value="Unassembled WGS sequence"/>
</dbReference>
<evidence type="ECO:0000313" key="2">
    <source>
        <dbReference type="EMBL" id="KPQ07243.1"/>
    </source>
</evidence>
<evidence type="ECO:0000313" key="3">
    <source>
        <dbReference type="Proteomes" id="UP000050421"/>
    </source>
</evidence>
<comment type="caution">
    <text evidence="2">The sequence shown here is derived from an EMBL/GenBank/DDBJ whole genome shotgun (WGS) entry which is preliminary data.</text>
</comment>
<keyword evidence="1" id="KW-0472">Membrane</keyword>
<dbReference type="STRING" id="1305737.GCA_000526355_02154"/>
<evidence type="ECO:0000256" key="1">
    <source>
        <dbReference type="SAM" id="Phobius"/>
    </source>
</evidence>
<dbReference type="EMBL" id="LJXT01000172">
    <property type="protein sequence ID" value="KPQ07243.1"/>
    <property type="molecule type" value="Genomic_DNA"/>
</dbReference>
<gene>
    <name evidence="2" type="ORF">HLUCCX10_17555</name>
</gene>
<accession>A0A0P7XSV3</accession>
<organism evidence="2 3">
    <name type="scientific">Algoriphagus marincola HL-49</name>
    <dbReference type="NCBI Taxonomy" id="1305737"/>
    <lineage>
        <taxon>Bacteria</taxon>
        <taxon>Pseudomonadati</taxon>
        <taxon>Bacteroidota</taxon>
        <taxon>Cytophagia</taxon>
        <taxon>Cytophagales</taxon>
        <taxon>Cyclobacteriaceae</taxon>
        <taxon>Algoriphagus</taxon>
    </lineage>
</organism>
<dbReference type="PATRIC" id="fig|1305737.6.peg.740"/>
<protein>
    <submittedName>
        <fullName evidence="2">Uncharacterized protein</fullName>
    </submittedName>
</protein>
<name>A0A0P7XSV3_9BACT</name>
<proteinExistence type="predicted"/>
<feature type="transmembrane region" description="Helical" evidence="1">
    <location>
        <begin position="31"/>
        <end position="51"/>
    </location>
</feature>
<reference evidence="2 3" key="1">
    <citation type="submission" date="2015-09" db="EMBL/GenBank/DDBJ databases">
        <title>Identification and resolution of microdiversity through metagenomic sequencing of parallel consortia.</title>
        <authorList>
            <person name="Nelson W.C."/>
            <person name="Romine M.F."/>
            <person name="Lindemann S.R."/>
        </authorList>
    </citation>
    <scope>NUCLEOTIDE SEQUENCE [LARGE SCALE GENOMIC DNA]</scope>
    <source>
        <strain evidence="2">HL-49</strain>
    </source>
</reference>
<sequence>MKFLGILLIFIGILFLYQTIKFPVREDYGAINFKGYIAGIGFVVIGIYLLFSS</sequence>
<dbReference type="AlphaFoldDB" id="A0A0P7XSV3"/>
<keyword evidence="1" id="KW-0812">Transmembrane</keyword>